<sequence length="117" mass="12949">MASESFWAVPTVPNPQQSSTNYGVNLDHMALLESVEAFTCEGVDEEFNLEALRVISDAISAPSGANNEAPMNNTTTHRATLPPAALILRKAEVRDRKVPRKLHKKMLLCRVNLLCKF</sequence>
<evidence type="ECO:0000313" key="1">
    <source>
        <dbReference type="EMBL" id="KAJ7376267.1"/>
    </source>
</evidence>
<proteinExistence type="predicted"/>
<reference evidence="1" key="1">
    <citation type="submission" date="2023-01" db="EMBL/GenBank/DDBJ databases">
        <title>Genome assembly of the deep-sea coral Lophelia pertusa.</title>
        <authorList>
            <person name="Herrera S."/>
            <person name="Cordes E."/>
        </authorList>
    </citation>
    <scope>NUCLEOTIDE SEQUENCE</scope>
    <source>
        <strain evidence="1">USNM1676648</strain>
        <tissue evidence="1">Polyp</tissue>
    </source>
</reference>
<comment type="caution">
    <text evidence="1">The sequence shown here is derived from an EMBL/GenBank/DDBJ whole genome shotgun (WGS) entry which is preliminary data.</text>
</comment>
<evidence type="ECO:0000313" key="2">
    <source>
        <dbReference type="Proteomes" id="UP001163046"/>
    </source>
</evidence>
<organism evidence="1 2">
    <name type="scientific">Desmophyllum pertusum</name>
    <dbReference type="NCBI Taxonomy" id="174260"/>
    <lineage>
        <taxon>Eukaryota</taxon>
        <taxon>Metazoa</taxon>
        <taxon>Cnidaria</taxon>
        <taxon>Anthozoa</taxon>
        <taxon>Hexacorallia</taxon>
        <taxon>Scleractinia</taxon>
        <taxon>Caryophylliina</taxon>
        <taxon>Caryophylliidae</taxon>
        <taxon>Desmophyllum</taxon>
    </lineage>
</organism>
<accession>A0A9W9Z771</accession>
<dbReference type="EMBL" id="MU826404">
    <property type="protein sequence ID" value="KAJ7376267.1"/>
    <property type="molecule type" value="Genomic_DNA"/>
</dbReference>
<dbReference type="Proteomes" id="UP001163046">
    <property type="component" value="Unassembled WGS sequence"/>
</dbReference>
<name>A0A9W9Z771_9CNID</name>
<keyword evidence="2" id="KW-1185">Reference proteome</keyword>
<protein>
    <submittedName>
        <fullName evidence="1">Uncharacterized protein</fullName>
    </submittedName>
</protein>
<gene>
    <name evidence="1" type="ORF">OS493_035628</name>
</gene>
<dbReference type="AlphaFoldDB" id="A0A9W9Z771"/>